<geneLocation type="plasmid" evidence="1">
    <name>unnamed</name>
</geneLocation>
<dbReference type="PATRIC" id="fig|1276220.3.peg.1130"/>
<keyword evidence="1" id="KW-0614">Plasmid</keyword>
<accession>S5LYS7</accession>
<dbReference type="AlphaFoldDB" id="S5LYS7"/>
<organism evidence="1 2">
    <name type="scientific">Spiroplasma taiwanense CT-1</name>
    <dbReference type="NCBI Taxonomy" id="1276220"/>
    <lineage>
        <taxon>Bacteria</taxon>
        <taxon>Bacillati</taxon>
        <taxon>Mycoplasmatota</taxon>
        <taxon>Mollicutes</taxon>
        <taxon>Entomoplasmatales</taxon>
        <taxon>Spiroplasmataceae</taxon>
        <taxon>Spiroplasma</taxon>
    </lineage>
</organism>
<dbReference type="Proteomes" id="UP000014984">
    <property type="component" value="Plasmid unnamed"/>
</dbReference>
<sequence>MIGYIYIVDNHQVTPASFKLEFNLLHKTLKDFMNSDVERKYLQKKYNEQISFINEFQIFWVENN</sequence>
<name>S5LYS7_9MOLU</name>
<keyword evidence="2" id="KW-1185">Reference proteome</keyword>
<reference evidence="1 2" key="1">
    <citation type="journal article" date="2013" name="Genome Biol. Evol.">
        <title>Comparison of metabolic capacities and inference of gene content evolution in mosquito-associated Spiroplasma diminutum and S. taiwanense.</title>
        <authorList>
            <person name="Lo W.S."/>
            <person name="Ku C."/>
            <person name="Chen L.L."/>
            <person name="Chang T.H."/>
            <person name="Kuo C.H."/>
        </authorList>
    </citation>
    <scope>NUCLEOTIDE SEQUENCE [LARGE SCALE GENOMIC DNA]</scope>
    <source>
        <strain evidence="1">CT-1</strain>
        <plasmid evidence="2">Plasmid</plasmid>
    </source>
</reference>
<dbReference type="RefSeq" id="WP_020835471.1">
    <property type="nucleotide sequence ID" value="NC_021832.1"/>
</dbReference>
<dbReference type="EMBL" id="CP005075">
    <property type="protein sequence ID" value="AGR41696.1"/>
    <property type="molecule type" value="Genomic_DNA"/>
</dbReference>
<gene>
    <name evidence="1" type="ORF">STAIW_v1c11130</name>
</gene>
<evidence type="ECO:0000313" key="1">
    <source>
        <dbReference type="EMBL" id="AGR41696.1"/>
    </source>
</evidence>
<proteinExistence type="predicted"/>
<evidence type="ECO:0000313" key="2">
    <source>
        <dbReference type="Proteomes" id="UP000014984"/>
    </source>
</evidence>
<dbReference type="HOGENOM" id="CLU_2865578_0_0_14"/>
<dbReference type="KEGG" id="stai:STAIW_v1c11130"/>
<protein>
    <submittedName>
        <fullName evidence="1">Uncharacterized protein</fullName>
    </submittedName>
</protein>